<dbReference type="EMBL" id="CP003731">
    <property type="protein sequence ID" value="AFO51919.1"/>
    <property type="molecule type" value="Genomic_DNA"/>
</dbReference>
<evidence type="ECO:0000313" key="1">
    <source>
        <dbReference type="EMBL" id="AFO51919.1"/>
    </source>
</evidence>
<dbReference type="AlphaFoldDB" id="I7CJ78"/>
<organism evidence="1 2">
    <name type="scientific">Mycoplasma haematolamae (strain Purdue)</name>
    <dbReference type="NCBI Taxonomy" id="1212765"/>
    <lineage>
        <taxon>Bacteria</taxon>
        <taxon>Bacillati</taxon>
        <taxon>Mycoplasmatota</taxon>
        <taxon>Mollicutes</taxon>
        <taxon>Mycoplasmataceae</taxon>
        <taxon>Mycoplasma</taxon>
    </lineage>
</organism>
<dbReference type="HOGENOM" id="CLU_1784738_0_0_14"/>
<keyword evidence="2" id="KW-1185">Reference proteome</keyword>
<accession>I7CJ78</accession>
<reference evidence="2" key="2">
    <citation type="submission" date="2012-07" db="EMBL/GenBank/DDBJ databases">
        <title>Complete genome sequence of 'Candidatus Mycoplasma haemolamae'.</title>
        <authorList>
            <person name="Guimaraes A.M.S."/>
            <person name="Toth B."/>
            <person name="Santos A.P."/>
            <person name="Nascimento N.C."/>
            <person name="Sojka J.E."/>
            <person name="Messick J.B."/>
        </authorList>
    </citation>
    <scope>NUCLEOTIDE SEQUENCE [LARGE SCALE GENOMIC DNA]</scope>
    <source>
        <strain evidence="2">Purdue</strain>
    </source>
</reference>
<evidence type="ECO:0000313" key="2">
    <source>
        <dbReference type="Proteomes" id="UP000006502"/>
    </source>
</evidence>
<name>I7CJ78_MYCHA</name>
<proteinExistence type="predicted"/>
<reference evidence="1 2" key="1">
    <citation type="journal article" date="2012" name="J. Bacteriol.">
        <title>Genome Sequence of "Candidatus Mycoplasma haemolamae" Strain Purdue, a Red Blood Cell Pathogen of Alpacas (Vicugna pacos) and Llamas (Lama glama).</title>
        <authorList>
            <person name="Guimaraes A.M."/>
            <person name="Toth B."/>
            <person name="Santos A.P."/>
            <person name="do Nascimento N.C."/>
            <person name="Kritchevsky J.E."/>
            <person name="Messick J.B."/>
        </authorList>
    </citation>
    <scope>NUCLEOTIDE SEQUENCE [LARGE SCALE GENOMIC DNA]</scope>
    <source>
        <strain evidence="1 2">Purdue</strain>
    </source>
</reference>
<protein>
    <submittedName>
        <fullName evidence="1">Uncharacterized protein</fullName>
    </submittedName>
</protein>
<gene>
    <name evidence="1" type="ordered locus">MHLP_01695</name>
</gene>
<sequence>MFASATLRKLAIPVLSVASFSAAGVGGAFLYPVISLASKKSPTKQPYAINQVTPSWYEENRRTSGRVTYFYKAKRSDGSFCLLYKEGKNLRDPGGEWDWISIRLSGDDWRMPECREANVEVMNREIVESQLRLVQPETETSSSSS</sequence>
<dbReference type="KEGG" id="mhl:MHLP_01695"/>
<dbReference type="Proteomes" id="UP000006502">
    <property type="component" value="Chromosome"/>
</dbReference>
<dbReference type="STRING" id="1212765.MHLP_01695"/>
<dbReference type="PATRIC" id="fig|1212765.3.peg.376"/>